<dbReference type="Proteomes" id="UP000051220">
    <property type="component" value="Unassembled WGS sequence"/>
</dbReference>
<evidence type="ECO:0008006" key="4">
    <source>
        <dbReference type="Google" id="ProtNLM"/>
    </source>
</evidence>
<comment type="caution">
    <text evidence="2">The sequence shown here is derived from an EMBL/GenBank/DDBJ whole genome shotgun (WGS) entry which is preliminary data.</text>
</comment>
<name>A0A0R2XAY9_9BACT</name>
<protein>
    <recommendedName>
        <fullName evidence="4">Glycine zipper domain-containing protein</fullName>
    </recommendedName>
</protein>
<gene>
    <name evidence="2" type="ORF">ABS33_04895</name>
</gene>
<proteinExistence type="predicted"/>
<evidence type="ECO:0000313" key="3">
    <source>
        <dbReference type="Proteomes" id="UP000051220"/>
    </source>
</evidence>
<dbReference type="AlphaFoldDB" id="A0A0R2XAY9"/>
<accession>A0A0R2XAY9</accession>
<sequence>PTPTALPILSPAPAPDPASLRPWLRWRYLPPEGLARSVLARRLPQQIQLLALEPRRLRTEEDHVSIDYSITLRAKEDILLAPVISAPAQKNQSGDHRRLIPKILFAYDLPPGKVFDFATAKNILPAGTTFEGGWTLRHATRRSGRWVALEADLLPFTRVPALESIFVRESTTPPPALLRSRGELENNDAKQRAAIQSLDDRLAAIRADVKQYRAQLLSSAPASAKSKGIGAGSGVPTGAGVGMVGGAATGASIGAMAGGGDGAAIGAGAGALAGMLIGAIIANSEQEKRVEQERAARRAAVSAIEREVIEYQRKQMQSFENELDQDKNKQESNLARPTPHN</sequence>
<evidence type="ECO:0000313" key="2">
    <source>
        <dbReference type="EMBL" id="KRP33305.1"/>
    </source>
</evidence>
<organism evidence="2 3">
    <name type="scientific">Verrucomicrobia subdivision 6 bacterium BACL9 MAG-120924-bin69</name>
    <dbReference type="NCBI Taxonomy" id="1655635"/>
    <lineage>
        <taxon>Bacteria</taxon>
        <taxon>Pseudomonadati</taxon>
        <taxon>Verrucomicrobiota</taxon>
        <taxon>Verrucomicrobiia</taxon>
        <taxon>Verrucomicrobiales</taxon>
        <taxon>Verrucomicrobia subdivision 6</taxon>
    </lineage>
</organism>
<feature type="non-terminal residue" evidence="2">
    <location>
        <position position="1"/>
    </location>
</feature>
<reference evidence="2 3" key="1">
    <citation type="submission" date="2015-10" db="EMBL/GenBank/DDBJ databases">
        <title>Metagenome-Assembled Genomes uncover a global brackish microbiome.</title>
        <authorList>
            <person name="Hugerth L.W."/>
            <person name="Larsson J."/>
            <person name="Alneberg J."/>
            <person name="Lindh M.V."/>
            <person name="Legrand C."/>
            <person name="Pinhassi J."/>
            <person name="Andersson A.F."/>
        </authorList>
    </citation>
    <scope>NUCLEOTIDE SEQUENCE [LARGE SCALE GENOMIC DNA]</scope>
    <source>
        <strain evidence="2">BACL9 MAG-120924-bin69</strain>
    </source>
</reference>
<feature type="compositionally biased region" description="Polar residues" evidence="1">
    <location>
        <begin position="331"/>
        <end position="341"/>
    </location>
</feature>
<feature type="region of interest" description="Disordered" evidence="1">
    <location>
        <begin position="319"/>
        <end position="341"/>
    </location>
</feature>
<evidence type="ECO:0000256" key="1">
    <source>
        <dbReference type="SAM" id="MobiDB-lite"/>
    </source>
</evidence>
<dbReference type="EMBL" id="LIDN01000151">
    <property type="protein sequence ID" value="KRP33305.1"/>
    <property type="molecule type" value="Genomic_DNA"/>
</dbReference>